<dbReference type="InterPro" id="IPR000738">
    <property type="entry name" value="WHEP-TRS_dom"/>
</dbReference>
<evidence type="ECO:0000256" key="4">
    <source>
        <dbReference type="ARBA" id="ARBA00022917"/>
    </source>
</evidence>
<sequence>MRQTVAVGVIKLVDKKEKRGGEGDGGDGGDGDDGDDGDDGGDGPTDQKEKEQDGNNGGGFVSDRGDRRRTQFYNRSWRTIFLLVPKTKDAKCREAKDAIAKLLELTKQYKEKFEQGIQKQGDLVRELKGKDAKSQEAKDAIAKLLELKKQYKEEFGKEYIAK</sequence>
<dbReference type="AlphaFoldDB" id="A0AA39LMV0"/>
<dbReference type="Proteomes" id="UP001175271">
    <property type="component" value="Unassembled WGS sequence"/>
</dbReference>
<name>A0AA39LMV0_9BILA</name>
<keyword evidence="3" id="KW-0067">ATP-binding</keyword>
<dbReference type="PROSITE" id="PS51185">
    <property type="entry name" value="WHEP_TRS_2"/>
    <property type="match status" value="1"/>
</dbReference>
<dbReference type="GO" id="GO:0006418">
    <property type="term" value="P:tRNA aminoacylation for protein translation"/>
    <property type="evidence" value="ECO:0007669"/>
    <property type="project" value="InterPro"/>
</dbReference>
<evidence type="ECO:0000256" key="6">
    <source>
        <dbReference type="SAM" id="Coils"/>
    </source>
</evidence>
<keyword evidence="2" id="KW-0547">Nucleotide-binding</keyword>
<feature type="compositionally biased region" description="Basic and acidic residues" evidence="7">
    <location>
        <begin position="13"/>
        <end position="22"/>
    </location>
</feature>
<feature type="region of interest" description="Disordered" evidence="7">
    <location>
        <begin position="13"/>
        <end position="67"/>
    </location>
</feature>
<dbReference type="Pfam" id="PF00458">
    <property type="entry name" value="WHEP-TRS"/>
    <property type="match status" value="1"/>
</dbReference>
<evidence type="ECO:0000259" key="8">
    <source>
        <dbReference type="PROSITE" id="PS51185"/>
    </source>
</evidence>
<feature type="coiled-coil region" evidence="6">
    <location>
        <begin position="92"/>
        <end position="154"/>
    </location>
</feature>
<dbReference type="GO" id="GO:0004812">
    <property type="term" value="F:aminoacyl-tRNA ligase activity"/>
    <property type="evidence" value="ECO:0007669"/>
    <property type="project" value="UniProtKB-KW"/>
</dbReference>
<dbReference type="GO" id="GO:0005524">
    <property type="term" value="F:ATP binding"/>
    <property type="evidence" value="ECO:0007669"/>
    <property type="project" value="UniProtKB-KW"/>
</dbReference>
<organism evidence="9 10">
    <name type="scientific">Steinernema hermaphroditum</name>
    <dbReference type="NCBI Taxonomy" id="289476"/>
    <lineage>
        <taxon>Eukaryota</taxon>
        <taxon>Metazoa</taxon>
        <taxon>Ecdysozoa</taxon>
        <taxon>Nematoda</taxon>
        <taxon>Chromadorea</taxon>
        <taxon>Rhabditida</taxon>
        <taxon>Tylenchina</taxon>
        <taxon>Panagrolaimomorpha</taxon>
        <taxon>Strongyloidoidea</taxon>
        <taxon>Steinernematidae</taxon>
        <taxon>Steinernema</taxon>
    </lineage>
</organism>
<gene>
    <name evidence="9" type="ORF">QR680_016612</name>
</gene>
<keyword evidence="4" id="KW-0648">Protein biosynthesis</keyword>
<evidence type="ECO:0000256" key="5">
    <source>
        <dbReference type="ARBA" id="ARBA00023146"/>
    </source>
</evidence>
<dbReference type="Gene3D" id="1.10.287.10">
    <property type="entry name" value="S15/NS1, RNA-binding"/>
    <property type="match status" value="1"/>
</dbReference>
<proteinExistence type="predicted"/>
<comment type="caution">
    <text evidence="9">The sequence shown here is derived from an EMBL/GenBank/DDBJ whole genome shotgun (WGS) entry which is preliminary data.</text>
</comment>
<accession>A0AA39LMV0</accession>
<evidence type="ECO:0000313" key="10">
    <source>
        <dbReference type="Proteomes" id="UP001175271"/>
    </source>
</evidence>
<keyword evidence="10" id="KW-1185">Reference proteome</keyword>
<protein>
    <recommendedName>
        <fullName evidence="8">WHEP-TRS domain-containing protein</fullName>
    </recommendedName>
</protein>
<keyword evidence="6" id="KW-0175">Coiled coil</keyword>
<dbReference type="SMART" id="SM00991">
    <property type="entry name" value="WHEP-TRS"/>
    <property type="match status" value="1"/>
</dbReference>
<evidence type="ECO:0000256" key="7">
    <source>
        <dbReference type="SAM" id="MobiDB-lite"/>
    </source>
</evidence>
<dbReference type="SUPFAM" id="SSF47060">
    <property type="entry name" value="S15/NS1 RNA-binding domain"/>
    <property type="match status" value="1"/>
</dbReference>
<evidence type="ECO:0000256" key="2">
    <source>
        <dbReference type="ARBA" id="ARBA00022741"/>
    </source>
</evidence>
<evidence type="ECO:0000256" key="3">
    <source>
        <dbReference type="ARBA" id="ARBA00022840"/>
    </source>
</evidence>
<dbReference type="InterPro" id="IPR009068">
    <property type="entry name" value="uS15_NS1_RNA-bd_sf"/>
</dbReference>
<feature type="domain" description="WHEP-TRS" evidence="8">
    <location>
        <begin position="109"/>
        <end position="162"/>
    </location>
</feature>
<reference evidence="9" key="1">
    <citation type="submission" date="2023-06" db="EMBL/GenBank/DDBJ databases">
        <title>Genomic analysis of the entomopathogenic nematode Steinernema hermaphroditum.</title>
        <authorList>
            <person name="Schwarz E.M."/>
            <person name="Heppert J.K."/>
            <person name="Baniya A."/>
            <person name="Schwartz H.T."/>
            <person name="Tan C.-H."/>
            <person name="Antoshechkin I."/>
            <person name="Sternberg P.W."/>
            <person name="Goodrich-Blair H."/>
            <person name="Dillman A.R."/>
        </authorList>
    </citation>
    <scope>NUCLEOTIDE SEQUENCE</scope>
    <source>
        <strain evidence="9">PS9179</strain>
        <tissue evidence="9">Whole animal</tissue>
    </source>
</reference>
<keyword evidence="5" id="KW-0030">Aminoacyl-tRNA synthetase</keyword>
<keyword evidence="1" id="KW-0436">Ligase</keyword>
<feature type="compositionally biased region" description="Acidic residues" evidence="7">
    <location>
        <begin position="24"/>
        <end position="41"/>
    </location>
</feature>
<dbReference type="EMBL" id="JAUCMV010000004">
    <property type="protein sequence ID" value="KAK0402920.1"/>
    <property type="molecule type" value="Genomic_DNA"/>
</dbReference>
<evidence type="ECO:0000256" key="1">
    <source>
        <dbReference type="ARBA" id="ARBA00022598"/>
    </source>
</evidence>
<evidence type="ECO:0000313" key="9">
    <source>
        <dbReference type="EMBL" id="KAK0402920.1"/>
    </source>
</evidence>